<dbReference type="AlphaFoldDB" id="A0A916X7V1"/>
<gene>
    <name evidence="2" type="ORF">GCM10011387_02580</name>
</gene>
<dbReference type="EMBL" id="BMIL01000001">
    <property type="protein sequence ID" value="GGC52541.1"/>
    <property type="molecule type" value="Genomic_DNA"/>
</dbReference>
<dbReference type="Proteomes" id="UP000651668">
    <property type="component" value="Unassembled WGS sequence"/>
</dbReference>
<feature type="domain" description="Ppx/GppA phosphatase N-terminal" evidence="1">
    <location>
        <begin position="19"/>
        <end position="299"/>
    </location>
</feature>
<dbReference type="CDD" id="cd24055">
    <property type="entry name" value="ASKHA_NBD_ChPPX-like"/>
    <property type="match status" value="1"/>
</dbReference>
<evidence type="ECO:0000313" key="2">
    <source>
        <dbReference type="EMBL" id="GGC52541.1"/>
    </source>
</evidence>
<dbReference type="SUPFAM" id="SSF53067">
    <property type="entry name" value="Actin-like ATPase domain"/>
    <property type="match status" value="2"/>
</dbReference>
<organism evidence="2 3">
    <name type="scientific">Pedobacter quisquiliarum</name>
    <dbReference type="NCBI Taxonomy" id="1834438"/>
    <lineage>
        <taxon>Bacteria</taxon>
        <taxon>Pseudomonadati</taxon>
        <taxon>Bacteroidota</taxon>
        <taxon>Sphingobacteriia</taxon>
        <taxon>Sphingobacteriales</taxon>
        <taxon>Sphingobacteriaceae</taxon>
        <taxon>Pedobacter</taxon>
    </lineage>
</organism>
<evidence type="ECO:0000259" key="1">
    <source>
        <dbReference type="Pfam" id="PF02541"/>
    </source>
</evidence>
<dbReference type="Gene3D" id="3.30.420.150">
    <property type="entry name" value="Exopolyphosphatase. Domain 2"/>
    <property type="match status" value="1"/>
</dbReference>
<proteinExistence type="predicted"/>
<dbReference type="Pfam" id="PF02541">
    <property type="entry name" value="Ppx-GppA"/>
    <property type="match status" value="1"/>
</dbReference>
<dbReference type="InterPro" id="IPR043129">
    <property type="entry name" value="ATPase_NBD"/>
</dbReference>
<reference evidence="2" key="2">
    <citation type="submission" date="2020-09" db="EMBL/GenBank/DDBJ databases">
        <authorList>
            <person name="Sun Q."/>
            <person name="Zhou Y."/>
        </authorList>
    </citation>
    <scope>NUCLEOTIDE SEQUENCE</scope>
    <source>
        <strain evidence="2">CGMCC 1.15343</strain>
    </source>
</reference>
<sequence length="310" mass="33430">MKAAVIDLGTNTFHLIIADLAKGGAVIYKTTVPVKLGEGRINDNMIIPEALERGLQALEAFAATIKTHEVDVVKATATSAVRSAANGEDFVHAARERAGIEIKVIDGDAEAGLIYKGVQATGLIDTTTLVMDIGGGSTEFIICSPQEVLWKKSYDIGAARLMQAYFKSDPISATERDAIYRHVEATTAELIAKCKVYKPAKLIGSAGAFESFAGMLMIQNNKPAKDIASGVIDYDQYLQLSARLIASTHEQRMQMDALPPVRVDMIVIAALLLNFVLEQTGIKVLNLSTNDLKMGVLAQLQEDYNLDSSL</sequence>
<comment type="caution">
    <text evidence="2">The sequence shown here is derived from an EMBL/GenBank/DDBJ whole genome shotgun (WGS) entry which is preliminary data.</text>
</comment>
<dbReference type="GO" id="GO:0016462">
    <property type="term" value="F:pyrophosphatase activity"/>
    <property type="evidence" value="ECO:0007669"/>
    <property type="project" value="TreeGrafter"/>
</dbReference>
<dbReference type="InterPro" id="IPR003695">
    <property type="entry name" value="Ppx_GppA_N"/>
</dbReference>
<dbReference type="PANTHER" id="PTHR30005">
    <property type="entry name" value="EXOPOLYPHOSPHATASE"/>
    <property type="match status" value="1"/>
</dbReference>
<dbReference type="RefSeq" id="WP_188625011.1">
    <property type="nucleotide sequence ID" value="NZ_BMIL01000001.1"/>
</dbReference>
<evidence type="ECO:0000313" key="3">
    <source>
        <dbReference type="Proteomes" id="UP000651668"/>
    </source>
</evidence>
<dbReference type="Gene3D" id="3.30.420.40">
    <property type="match status" value="1"/>
</dbReference>
<keyword evidence="3" id="KW-1185">Reference proteome</keyword>
<protein>
    <recommendedName>
        <fullName evidence="1">Ppx/GppA phosphatase N-terminal domain-containing protein</fullName>
    </recommendedName>
</protein>
<dbReference type="InterPro" id="IPR050273">
    <property type="entry name" value="GppA/Ppx_hydrolase"/>
</dbReference>
<name>A0A916X7V1_9SPHI</name>
<dbReference type="PANTHER" id="PTHR30005:SF0">
    <property type="entry name" value="RETROGRADE REGULATION PROTEIN 2"/>
    <property type="match status" value="1"/>
</dbReference>
<accession>A0A916X7V1</accession>
<reference evidence="2" key="1">
    <citation type="journal article" date="2014" name="Int. J. Syst. Evol. Microbiol.">
        <title>Complete genome sequence of Corynebacterium casei LMG S-19264T (=DSM 44701T), isolated from a smear-ripened cheese.</title>
        <authorList>
            <consortium name="US DOE Joint Genome Institute (JGI-PGF)"/>
            <person name="Walter F."/>
            <person name="Albersmeier A."/>
            <person name="Kalinowski J."/>
            <person name="Ruckert C."/>
        </authorList>
    </citation>
    <scope>NUCLEOTIDE SEQUENCE</scope>
    <source>
        <strain evidence="2">CGMCC 1.15343</strain>
    </source>
</reference>